<gene>
    <name evidence="2" type="ORF">C8N47_102120</name>
</gene>
<organism evidence="2 3">
    <name type="scientific">Mangrovibacterium marinum</name>
    <dbReference type="NCBI Taxonomy" id="1639118"/>
    <lineage>
        <taxon>Bacteria</taxon>
        <taxon>Pseudomonadati</taxon>
        <taxon>Bacteroidota</taxon>
        <taxon>Bacteroidia</taxon>
        <taxon>Marinilabiliales</taxon>
        <taxon>Prolixibacteraceae</taxon>
        <taxon>Mangrovibacterium</taxon>
    </lineage>
</organism>
<evidence type="ECO:0000313" key="2">
    <source>
        <dbReference type="EMBL" id="PTN10135.1"/>
    </source>
</evidence>
<dbReference type="CDD" id="cd00102">
    <property type="entry name" value="IPT"/>
    <property type="match status" value="1"/>
</dbReference>
<dbReference type="EMBL" id="QAAD01000002">
    <property type="protein sequence ID" value="PTN10135.1"/>
    <property type="molecule type" value="Genomic_DNA"/>
</dbReference>
<evidence type="ECO:0000313" key="3">
    <source>
        <dbReference type="Proteomes" id="UP000243525"/>
    </source>
</evidence>
<keyword evidence="3" id="KW-1185">Reference proteome</keyword>
<sequence length="760" mass="80325">MKLNIKFKQWMALLLAVVAVSFAACSDDDDDAVSGQVVFEAFGPSPALRGSDLTFIGRNMDQVTSVILPEDIEITAIEVVSNEKIKVTIPQNAGVGYVKLQTPNGTLTSKTVLSYIEPISISSIAPNPVKAGQTLTIEGDYLNLMHKVIFADGVEVMSKDFTKWERASIQLVVPREAQTGTITLADTAAIPVELESEQELAVVLPSVASVETFADKKPADAIEVAGADLDLVEHIVLANSDTIDFTVEENTISFVLPEGTTDGTINMIAYSGVHVPVAEVTMAVPTELVAAPVVDLRNGDLITVSGANMDLVTTVAFPGVANAVNPESVAADQITVLVPEGAISGTVILNTASGNTAGFEIETQKPAVSAYNPDPVSAGNELIIEGANLDLVVSVTFAGDQTVEVTPASATSLTVAVPVDAESGELVLTMANGETVTAPLLTVEKPEFCYVPVLPDAETEINAGTVLTLDVKNEDKLTDVKVNGTTTQFILEGTKLYVLIPNDAGGQTDLQLVSSNGDITYQLDVIGSSTKETVVYQGPLSLTWGDGGRVFVSDAAFEGVSAGSILKIYFTQNDNWGQAQINNGGWAVIPFAELNNDGYMTTDTYGDKAVSEQELVLTQDVLDNITANASSGNALIIQGSDWIISKISIITSAAASETIWEGEQAMGNWASWVQLSADLFATAKVGKTLTLTIKDQDAGVDYWQVAVKNGSSWGDIQIFDVAQDATTVEMPITADLLAVMQDVGLIFSGYSYTLTKVEIK</sequence>
<dbReference type="SUPFAM" id="SSF81296">
    <property type="entry name" value="E set domains"/>
    <property type="match status" value="1"/>
</dbReference>
<feature type="chain" id="PRO_5015679139" evidence="1">
    <location>
        <begin position="24"/>
        <end position="760"/>
    </location>
</feature>
<reference evidence="2 3" key="1">
    <citation type="submission" date="2018-04" db="EMBL/GenBank/DDBJ databases">
        <title>Genomic Encyclopedia of Archaeal and Bacterial Type Strains, Phase II (KMG-II): from individual species to whole genera.</title>
        <authorList>
            <person name="Goeker M."/>
        </authorList>
    </citation>
    <scope>NUCLEOTIDE SEQUENCE [LARGE SCALE GENOMIC DNA]</scope>
    <source>
        <strain evidence="2 3">DSM 28823</strain>
    </source>
</reference>
<dbReference type="OrthoDB" id="660167at2"/>
<proteinExistence type="predicted"/>
<keyword evidence="1" id="KW-0732">Signal</keyword>
<accession>A0A2T5C5F9</accession>
<name>A0A2T5C5F9_9BACT</name>
<dbReference type="RefSeq" id="WP_107821100.1">
    <property type="nucleotide sequence ID" value="NZ_OY782574.1"/>
</dbReference>
<dbReference type="InterPro" id="IPR014756">
    <property type="entry name" value="Ig_E-set"/>
</dbReference>
<protein>
    <submittedName>
        <fullName evidence="2">IPT/TIG domain-containing protein</fullName>
    </submittedName>
</protein>
<comment type="caution">
    <text evidence="2">The sequence shown here is derived from an EMBL/GenBank/DDBJ whole genome shotgun (WGS) entry which is preliminary data.</text>
</comment>
<dbReference type="PROSITE" id="PS51257">
    <property type="entry name" value="PROKAR_LIPOPROTEIN"/>
    <property type="match status" value="1"/>
</dbReference>
<dbReference type="Proteomes" id="UP000243525">
    <property type="component" value="Unassembled WGS sequence"/>
</dbReference>
<dbReference type="AlphaFoldDB" id="A0A2T5C5F9"/>
<feature type="signal peptide" evidence="1">
    <location>
        <begin position="1"/>
        <end position="23"/>
    </location>
</feature>
<dbReference type="InterPro" id="IPR013783">
    <property type="entry name" value="Ig-like_fold"/>
</dbReference>
<dbReference type="Gene3D" id="2.60.40.10">
    <property type="entry name" value="Immunoglobulins"/>
    <property type="match status" value="4"/>
</dbReference>
<evidence type="ECO:0000256" key="1">
    <source>
        <dbReference type="SAM" id="SignalP"/>
    </source>
</evidence>